<keyword evidence="1" id="KW-0175">Coiled coil</keyword>
<dbReference type="AlphaFoldDB" id="D0GKT1"/>
<gene>
    <name evidence="2" type="ORF">HMPREF0554_2200</name>
</gene>
<dbReference type="Proteomes" id="UP000004226">
    <property type="component" value="Unassembled WGS sequence"/>
</dbReference>
<feature type="coiled-coil region" evidence="1">
    <location>
        <begin position="12"/>
        <end position="39"/>
    </location>
</feature>
<keyword evidence="3" id="KW-1185">Reference proteome</keyword>
<reference evidence="2 3" key="1">
    <citation type="submission" date="2009-10" db="EMBL/GenBank/DDBJ databases">
        <authorList>
            <person name="Harkins D.M."/>
            <person name="Madupu R."/>
            <person name="Durkin A.S."/>
            <person name="Torralba M."/>
            <person name="Methe B."/>
            <person name="Sutton G.G."/>
            <person name="Strausberg R.L."/>
            <person name="Nelson K.E."/>
        </authorList>
    </citation>
    <scope>NUCLEOTIDE SEQUENCE [LARGE SCALE GENOMIC DNA]</scope>
    <source>
        <strain evidence="2 3">F0264</strain>
    </source>
</reference>
<protein>
    <recommendedName>
        <fullName evidence="4">N-acetyltransferase domain-containing protein</fullName>
    </recommendedName>
</protein>
<dbReference type="RefSeq" id="WP_006807089.1">
    <property type="nucleotide sequence ID" value="NZ_ADAD01000091.1"/>
</dbReference>
<evidence type="ECO:0008006" key="4">
    <source>
        <dbReference type="Google" id="ProtNLM"/>
    </source>
</evidence>
<proteinExistence type="predicted"/>
<name>D0GKT1_9FUSO</name>
<sequence>MGILDSVCKNKIEKLQGELLTTKRELENFKVKYEKQRKEIRNIFDSYKKRNVKIIGISQNKENDNLYILLFDYDTILLYNDDKYNKSGKMPLLYFKVENVYDKEKGNEIGKRIKIQDLLAREKGIGNGTILLDSLINLAEENKIEEIIGDLSMVDEQDKTNKQRRDQLYKKFGFEINNAKIKKILK</sequence>
<evidence type="ECO:0000256" key="1">
    <source>
        <dbReference type="SAM" id="Coils"/>
    </source>
</evidence>
<evidence type="ECO:0000313" key="3">
    <source>
        <dbReference type="Proteomes" id="UP000004226"/>
    </source>
</evidence>
<organism evidence="2 3">
    <name type="scientific">Pseudoleptotrichia goodfellowii F0264</name>
    <dbReference type="NCBI Taxonomy" id="596323"/>
    <lineage>
        <taxon>Bacteria</taxon>
        <taxon>Fusobacteriati</taxon>
        <taxon>Fusobacteriota</taxon>
        <taxon>Fusobacteriia</taxon>
        <taxon>Fusobacteriales</taxon>
        <taxon>Leptotrichiaceae</taxon>
        <taxon>Pseudoleptotrichia</taxon>
    </lineage>
</organism>
<accession>D0GKT1</accession>
<dbReference type="EMBL" id="ADAD01000091">
    <property type="protein sequence ID" value="EEY35315.1"/>
    <property type="molecule type" value="Genomic_DNA"/>
</dbReference>
<evidence type="ECO:0000313" key="2">
    <source>
        <dbReference type="EMBL" id="EEY35315.1"/>
    </source>
</evidence>
<comment type="caution">
    <text evidence="2">The sequence shown here is derived from an EMBL/GenBank/DDBJ whole genome shotgun (WGS) entry which is preliminary data.</text>
</comment>